<evidence type="ECO:0000256" key="1">
    <source>
        <dbReference type="SAM" id="Phobius"/>
    </source>
</evidence>
<reference evidence="2" key="1">
    <citation type="journal article" date="2021" name="Front. Microbiol.">
        <title>Comprehensive Comparative Genomics and Phenotyping of Methylobacterium Species.</title>
        <authorList>
            <person name="Alessa O."/>
            <person name="Ogura Y."/>
            <person name="Fujitani Y."/>
            <person name="Takami H."/>
            <person name="Hayashi T."/>
            <person name="Sahin N."/>
            <person name="Tani A."/>
        </authorList>
    </citation>
    <scope>NUCLEOTIDE SEQUENCE</scope>
    <source>
        <strain evidence="2">DSM 14458</strain>
    </source>
</reference>
<protein>
    <submittedName>
        <fullName evidence="2">Uncharacterized protein</fullName>
    </submittedName>
</protein>
<dbReference type="EMBL" id="BPRE01000028">
    <property type="protein sequence ID" value="GJE78589.1"/>
    <property type="molecule type" value="Genomic_DNA"/>
</dbReference>
<dbReference type="Proteomes" id="UP001055093">
    <property type="component" value="Unassembled WGS sequence"/>
</dbReference>
<organism evidence="2 3">
    <name type="scientific">Methylorubrum suomiense</name>
    <dbReference type="NCBI Taxonomy" id="144191"/>
    <lineage>
        <taxon>Bacteria</taxon>
        <taxon>Pseudomonadati</taxon>
        <taxon>Pseudomonadota</taxon>
        <taxon>Alphaproteobacteria</taxon>
        <taxon>Hyphomicrobiales</taxon>
        <taxon>Methylobacteriaceae</taxon>
        <taxon>Methylorubrum</taxon>
    </lineage>
</organism>
<keyword evidence="3" id="KW-1185">Reference proteome</keyword>
<feature type="transmembrane region" description="Helical" evidence="1">
    <location>
        <begin position="20"/>
        <end position="41"/>
    </location>
</feature>
<gene>
    <name evidence="2" type="ORF">BGCPKDLD_5206</name>
</gene>
<keyword evidence="1" id="KW-1133">Transmembrane helix</keyword>
<comment type="caution">
    <text evidence="2">The sequence shown here is derived from an EMBL/GenBank/DDBJ whole genome shotgun (WGS) entry which is preliminary data.</text>
</comment>
<proteinExistence type="predicted"/>
<evidence type="ECO:0000313" key="2">
    <source>
        <dbReference type="EMBL" id="GJE78589.1"/>
    </source>
</evidence>
<sequence>MTVAVERGQKKGSPFEATIAMTYLLVPPALAAAVLGVSISLHPGQPAPPSVLPSLVLGSAPIGEAAVPGLTIAHPVMPPVDPVRSVRVVLASPFPGR</sequence>
<keyword evidence="1" id="KW-0472">Membrane</keyword>
<keyword evidence="1" id="KW-0812">Transmembrane</keyword>
<name>A0ABQ4V3L3_9HYPH</name>
<accession>A0ABQ4V3L3</accession>
<reference evidence="2" key="2">
    <citation type="submission" date="2021-08" db="EMBL/GenBank/DDBJ databases">
        <authorList>
            <person name="Tani A."/>
            <person name="Ola A."/>
            <person name="Ogura Y."/>
            <person name="Katsura K."/>
            <person name="Hayashi T."/>
        </authorList>
    </citation>
    <scope>NUCLEOTIDE SEQUENCE</scope>
    <source>
        <strain evidence="2">DSM 14458</strain>
    </source>
</reference>
<evidence type="ECO:0000313" key="3">
    <source>
        <dbReference type="Proteomes" id="UP001055093"/>
    </source>
</evidence>